<keyword evidence="6" id="KW-0808">Transferase</keyword>
<dbReference type="FunFam" id="3.30.565.10:FF:000006">
    <property type="entry name" value="Sensor histidine kinase WalK"/>
    <property type="match status" value="1"/>
</dbReference>
<dbReference type="OrthoDB" id="9757990at2"/>
<sequence length="492" mass="51900">MDEDTGAAAPAGEPRDRGLEGLLAALPLGVLVVGAQGRVHAQNDAARAAFGLSGPAAFADVFPRSSPDAPPFAVRRADEAAPEPVEVVGRDADGTTFPVEVTVSPGPRPGTSLVLTRDLRGAARAEAELRRQRGLTELLLESTTDGFLGTDREGQVLFANTAVRRLLRQRASDLVGRPLAQVGRRPADATLPDGPALSDVLDGSGEGAGGGRAVLWDRYGTPLSVQVAVSPLITGEEVVGSVLTVRDATEQERVEELKRQFTAVVSHELRTPLTAIKASLRLVTSGVLGPLPEEPARLLRIADENADRLAALVNDILDVERLDAGTMPLEPEDVDLADLARAGVEQLESTAVAAGVELVLGEVGPARVHADPHRIAQALTNLVGNAVKFSEAGGRVEVTCRRTAREARLAVRDEGRGIPHDQLEAVFDRFRQVYASDAQRQSGSGLGLAITKGIVERSGGRVELRSRPNEGSEFTVVLPLTDAEEDAPPPEP</sequence>
<evidence type="ECO:0000259" key="11">
    <source>
        <dbReference type="PROSITE" id="PS50112"/>
    </source>
</evidence>
<dbReference type="PROSITE" id="PS50112">
    <property type="entry name" value="PAS"/>
    <property type="match status" value="1"/>
</dbReference>
<dbReference type="PANTHER" id="PTHR43711:SF1">
    <property type="entry name" value="HISTIDINE KINASE 1"/>
    <property type="match status" value="1"/>
</dbReference>
<dbReference type="FunFam" id="1.10.287.130:FF:000001">
    <property type="entry name" value="Two-component sensor histidine kinase"/>
    <property type="match status" value="1"/>
</dbReference>
<proteinExistence type="predicted"/>
<comment type="subcellular location">
    <subcellularLocation>
        <location evidence="3">Cell membrane</location>
    </subcellularLocation>
</comment>
<dbReference type="GO" id="GO:0006355">
    <property type="term" value="P:regulation of DNA-templated transcription"/>
    <property type="evidence" value="ECO:0007669"/>
    <property type="project" value="InterPro"/>
</dbReference>
<dbReference type="CDD" id="cd00082">
    <property type="entry name" value="HisKA"/>
    <property type="match status" value="1"/>
</dbReference>
<dbReference type="GO" id="GO:0005886">
    <property type="term" value="C:plasma membrane"/>
    <property type="evidence" value="ECO:0007669"/>
    <property type="project" value="UniProtKB-SubCell"/>
</dbReference>
<dbReference type="InterPro" id="IPR003661">
    <property type="entry name" value="HisK_dim/P_dom"/>
</dbReference>
<dbReference type="SMART" id="SM00091">
    <property type="entry name" value="PAS"/>
    <property type="match status" value="2"/>
</dbReference>
<evidence type="ECO:0000313" key="13">
    <source>
        <dbReference type="Proteomes" id="UP000001116"/>
    </source>
</evidence>
<dbReference type="PRINTS" id="PR00344">
    <property type="entry name" value="BCTRLSENSOR"/>
</dbReference>
<dbReference type="AlphaFoldDB" id="A6W4T5"/>
<dbReference type="SUPFAM" id="SSF47384">
    <property type="entry name" value="Homodimeric domain of signal transducing histidine kinase"/>
    <property type="match status" value="1"/>
</dbReference>
<dbReference type="Gene3D" id="3.30.565.10">
    <property type="entry name" value="Histidine kinase-like ATPase, C-terminal domain"/>
    <property type="match status" value="1"/>
</dbReference>
<dbReference type="STRING" id="266940.Krad_0334"/>
<gene>
    <name evidence="12" type="ordered locus">Krad_0334</name>
</gene>
<dbReference type="InterPro" id="IPR004358">
    <property type="entry name" value="Sig_transdc_His_kin-like_C"/>
</dbReference>
<dbReference type="InterPro" id="IPR013767">
    <property type="entry name" value="PAS_fold"/>
</dbReference>
<protein>
    <recommendedName>
        <fullName evidence="4">histidine kinase</fullName>
        <ecNumber evidence="4">2.7.13.3</ecNumber>
    </recommendedName>
</protein>
<evidence type="ECO:0000256" key="1">
    <source>
        <dbReference type="ARBA" id="ARBA00000085"/>
    </source>
</evidence>
<dbReference type="Proteomes" id="UP000001116">
    <property type="component" value="Chromosome"/>
</dbReference>
<dbReference type="PROSITE" id="PS50109">
    <property type="entry name" value="HIS_KIN"/>
    <property type="match status" value="1"/>
</dbReference>
<comment type="catalytic activity">
    <reaction evidence="1">
        <text>ATP + protein L-histidine = ADP + protein N-phospho-L-histidine.</text>
        <dbReference type="EC" id="2.7.13.3"/>
    </reaction>
</comment>
<dbReference type="GO" id="GO:0005509">
    <property type="term" value="F:calcium ion binding"/>
    <property type="evidence" value="ECO:0007669"/>
    <property type="project" value="UniProtKB-ARBA"/>
</dbReference>
<evidence type="ECO:0000256" key="4">
    <source>
        <dbReference type="ARBA" id="ARBA00012438"/>
    </source>
</evidence>
<dbReference type="eggNOG" id="COG5002">
    <property type="taxonomic scope" value="Bacteria"/>
</dbReference>
<dbReference type="KEGG" id="kra:Krad_0334"/>
<evidence type="ECO:0000256" key="9">
    <source>
        <dbReference type="ARBA" id="ARBA00023136"/>
    </source>
</evidence>
<keyword evidence="5" id="KW-0597">Phosphoprotein</keyword>
<dbReference type="InterPro" id="IPR003594">
    <property type="entry name" value="HATPase_dom"/>
</dbReference>
<dbReference type="Pfam" id="PF13426">
    <property type="entry name" value="PAS_9"/>
    <property type="match status" value="1"/>
</dbReference>
<evidence type="ECO:0000256" key="8">
    <source>
        <dbReference type="ARBA" id="ARBA00023012"/>
    </source>
</evidence>
<dbReference type="Pfam" id="PF00512">
    <property type="entry name" value="HisKA"/>
    <property type="match status" value="1"/>
</dbReference>
<accession>A6W4T5</accession>
<dbReference type="Gene3D" id="3.30.450.20">
    <property type="entry name" value="PAS domain"/>
    <property type="match status" value="2"/>
</dbReference>
<dbReference type="SUPFAM" id="SSF55874">
    <property type="entry name" value="ATPase domain of HSP90 chaperone/DNA topoisomerase II/histidine kinase"/>
    <property type="match status" value="1"/>
</dbReference>
<dbReference type="GO" id="GO:0000155">
    <property type="term" value="F:phosphorelay sensor kinase activity"/>
    <property type="evidence" value="ECO:0007669"/>
    <property type="project" value="InterPro"/>
</dbReference>
<dbReference type="Gene3D" id="1.10.287.130">
    <property type="match status" value="1"/>
</dbReference>
<dbReference type="EC" id="2.7.13.3" evidence="4"/>
<dbReference type="InterPro" id="IPR005467">
    <property type="entry name" value="His_kinase_dom"/>
</dbReference>
<dbReference type="Pfam" id="PF00989">
    <property type="entry name" value="PAS"/>
    <property type="match status" value="1"/>
</dbReference>
<dbReference type="RefSeq" id="WP_012085348.1">
    <property type="nucleotide sequence ID" value="NC_009664.2"/>
</dbReference>
<evidence type="ECO:0000256" key="7">
    <source>
        <dbReference type="ARBA" id="ARBA00022777"/>
    </source>
</evidence>
<keyword evidence="13" id="KW-1185">Reference proteome</keyword>
<feature type="domain" description="PAS" evidence="11">
    <location>
        <begin position="132"/>
        <end position="177"/>
    </location>
</feature>
<dbReference type="InterPro" id="IPR036890">
    <property type="entry name" value="HATPase_C_sf"/>
</dbReference>
<dbReference type="SMART" id="SM00388">
    <property type="entry name" value="HisKA"/>
    <property type="match status" value="1"/>
</dbReference>
<dbReference type="InterPro" id="IPR035965">
    <property type="entry name" value="PAS-like_dom_sf"/>
</dbReference>
<evidence type="ECO:0000256" key="2">
    <source>
        <dbReference type="ARBA" id="ARBA00001968"/>
    </source>
</evidence>
<dbReference type="CDD" id="cd00130">
    <property type="entry name" value="PAS"/>
    <property type="match status" value="2"/>
</dbReference>
<keyword evidence="7 12" id="KW-0418">Kinase</keyword>
<organism evidence="12 13">
    <name type="scientific">Kineococcus radiotolerans (strain ATCC BAA-149 / DSM 14245 / SRS30216)</name>
    <dbReference type="NCBI Taxonomy" id="266940"/>
    <lineage>
        <taxon>Bacteria</taxon>
        <taxon>Bacillati</taxon>
        <taxon>Actinomycetota</taxon>
        <taxon>Actinomycetes</taxon>
        <taxon>Kineosporiales</taxon>
        <taxon>Kineosporiaceae</taxon>
        <taxon>Kineococcus</taxon>
    </lineage>
</organism>
<evidence type="ECO:0000256" key="6">
    <source>
        <dbReference type="ARBA" id="ARBA00022679"/>
    </source>
</evidence>
<dbReference type="InterPro" id="IPR000014">
    <property type="entry name" value="PAS"/>
</dbReference>
<dbReference type="InterPro" id="IPR036097">
    <property type="entry name" value="HisK_dim/P_sf"/>
</dbReference>
<dbReference type="SMART" id="SM00387">
    <property type="entry name" value="HATPase_c"/>
    <property type="match status" value="1"/>
</dbReference>
<dbReference type="HOGENOM" id="CLU_000445_89_2_11"/>
<dbReference type="SUPFAM" id="SSF55785">
    <property type="entry name" value="PYP-like sensor domain (PAS domain)"/>
    <property type="match status" value="2"/>
</dbReference>
<keyword evidence="9" id="KW-0472">Membrane</keyword>
<comment type="cofactor">
    <cofactor evidence="2">
        <name>a divalent metal cation</name>
        <dbReference type="ChEBI" id="CHEBI:60240"/>
    </cofactor>
</comment>
<dbReference type="PANTHER" id="PTHR43711">
    <property type="entry name" value="TWO-COMPONENT HISTIDINE KINASE"/>
    <property type="match status" value="1"/>
</dbReference>
<feature type="domain" description="Histidine kinase" evidence="10">
    <location>
        <begin position="264"/>
        <end position="482"/>
    </location>
</feature>
<reference evidence="13" key="1">
    <citation type="journal article" date="2008" name="PLoS ONE">
        <title>Survival in nuclear waste, extreme resistance, and potential applications gleaned from the genome sequence of Kineococcus radiotolerans SRS30216.</title>
        <authorList>
            <person name="Bagwell C.E."/>
            <person name="Bhat S."/>
            <person name="Hawkins G.M."/>
            <person name="Smith B.W."/>
            <person name="Biswas T."/>
            <person name="Hoover T.R."/>
            <person name="Saunders E."/>
            <person name="Han C.S."/>
            <person name="Tsodikov O.V."/>
            <person name="Shimkets L.J."/>
        </authorList>
    </citation>
    <scope>NUCLEOTIDE SEQUENCE [LARGE SCALE GENOMIC DNA]</scope>
    <source>
        <strain evidence="13">ATCC BAA-149 / DSM 14245 / SRS30216</strain>
    </source>
</reference>
<dbReference type="Pfam" id="PF02518">
    <property type="entry name" value="HATPase_c"/>
    <property type="match status" value="1"/>
</dbReference>
<dbReference type="NCBIfam" id="TIGR00229">
    <property type="entry name" value="sensory_box"/>
    <property type="match status" value="1"/>
</dbReference>
<evidence type="ECO:0000313" key="12">
    <source>
        <dbReference type="EMBL" id="ABS01824.1"/>
    </source>
</evidence>
<keyword evidence="8" id="KW-0902">Two-component regulatory system</keyword>
<evidence type="ECO:0000256" key="3">
    <source>
        <dbReference type="ARBA" id="ARBA00004236"/>
    </source>
</evidence>
<dbReference type="EMBL" id="CP000750">
    <property type="protein sequence ID" value="ABS01824.1"/>
    <property type="molecule type" value="Genomic_DNA"/>
</dbReference>
<dbReference type="InterPro" id="IPR050736">
    <property type="entry name" value="Sensor_HK_Regulatory"/>
</dbReference>
<name>A6W4T5_KINRD</name>
<evidence type="ECO:0000259" key="10">
    <source>
        <dbReference type="PROSITE" id="PS50109"/>
    </source>
</evidence>
<evidence type="ECO:0000256" key="5">
    <source>
        <dbReference type="ARBA" id="ARBA00022553"/>
    </source>
</evidence>